<comment type="caution">
    <text evidence="4">The sequence shown here is derived from an EMBL/GenBank/DDBJ whole genome shotgun (WGS) entry which is preliminary data.</text>
</comment>
<keyword evidence="5" id="KW-1185">Reference proteome</keyword>
<evidence type="ECO:0000256" key="2">
    <source>
        <dbReference type="ARBA" id="ARBA00022898"/>
    </source>
</evidence>
<dbReference type="PANTHER" id="PTHR43727">
    <property type="entry name" value="DIAMINOPIMELATE DECARBOXYLASE"/>
    <property type="match status" value="1"/>
</dbReference>
<reference evidence="4 5" key="1">
    <citation type="submission" date="2023-10" db="EMBL/GenBank/DDBJ databases">
        <title>Screening of Alkalihalobacillus lindianensis BZ-TG-R113 and Its Alleviation of Salt Stress on Rapeseed Growth.</title>
        <authorList>
            <person name="Zhao B."/>
            <person name="Guo T."/>
        </authorList>
    </citation>
    <scope>NUCLEOTIDE SEQUENCE [LARGE SCALE GENOMIC DNA]</scope>
    <source>
        <strain evidence="4 5">BZ-TG-R113</strain>
    </source>
</reference>
<accession>A0ABU3XHD1</accession>
<comment type="cofactor">
    <cofactor evidence="1">
        <name>pyridoxal 5'-phosphate</name>
        <dbReference type="ChEBI" id="CHEBI:597326"/>
    </cofactor>
</comment>
<dbReference type="EMBL" id="JAWJBA010000553">
    <property type="protein sequence ID" value="MDV2687297.1"/>
    <property type="molecule type" value="Genomic_DNA"/>
</dbReference>
<dbReference type="InterPro" id="IPR022643">
    <property type="entry name" value="De-COase2_C"/>
</dbReference>
<dbReference type="Gene3D" id="2.40.37.10">
    <property type="entry name" value="Lyase, Ornithine Decarboxylase, Chain A, domain 1"/>
    <property type="match status" value="1"/>
</dbReference>
<dbReference type="InterPro" id="IPR009006">
    <property type="entry name" value="Ala_racemase/Decarboxylase_C"/>
</dbReference>
<feature type="non-terminal residue" evidence="4">
    <location>
        <position position="1"/>
    </location>
</feature>
<keyword evidence="2" id="KW-0663">Pyridoxal phosphate</keyword>
<proteinExistence type="predicted"/>
<evidence type="ECO:0000256" key="1">
    <source>
        <dbReference type="ARBA" id="ARBA00001933"/>
    </source>
</evidence>
<dbReference type="PANTHER" id="PTHR43727:SF2">
    <property type="entry name" value="GROUP IV DECARBOXYLASE"/>
    <property type="match status" value="1"/>
</dbReference>
<evidence type="ECO:0000313" key="5">
    <source>
        <dbReference type="Proteomes" id="UP001287282"/>
    </source>
</evidence>
<evidence type="ECO:0000259" key="3">
    <source>
        <dbReference type="Pfam" id="PF00278"/>
    </source>
</evidence>
<evidence type="ECO:0000313" key="4">
    <source>
        <dbReference type="EMBL" id="MDV2687297.1"/>
    </source>
</evidence>
<dbReference type="SUPFAM" id="SSF50621">
    <property type="entry name" value="Alanine racemase C-terminal domain-like"/>
    <property type="match status" value="1"/>
</dbReference>
<dbReference type="Pfam" id="PF00278">
    <property type="entry name" value="Orn_DAP_Arg_deC"/>
    <property type="match status" value="1"/>
</dbReference>
<name>A0ABU3XHD1_9BACI</name>
<organism evidence="4 5">
    <name type="scientific">Alkalihalophilus lindianensis</name>
    <dbReference type="NCBI Taxonomy" id="1630542"/>
    <lineage>
        <taxon>Bacteria</taxon>
        <taxon>Bacillati</taxon>
        <taxon>Bacillota</taxon>
        <taxon>Bacilli</taxon>
        <taxon>Bacillales</taxon>
        <taxon>Bacillaceae</taxon>
        <taxon>Alkalihalophilus</taxon>
    </lineage>
</organism>
<dbReference type="Proteomes" id="UP001287282">
    <property type="component" value="Unassembled WGS sequence"/>
</dbReference>
<gene>
    <name evidence="4" type="ORF">RYX56_23400</name>
</gene>
<protein>
    <recommendedName>
        <fullName evidence="3">Orn/DAP/Arg decarboxylase 2 C-terminal domain-containing protein</fullName>
    </recommendedName>
</protein>
<feature type="non-terminal residue" evidence="4">
    <location>
        <position position="86"/>
    </location>
</feature>
<sequence>LGIPYQPGERLPAPADYGAMVARVTAGWGVRLTFEPGRVIVGNAGVLLTRVVRAKQGSAGRPFVVVDAAMNDLARPALYGAYHDFA</sequence>
<feature type="domain" description="Orn/DAP/Arg decarboxylase 2 C-terminal" evidence="3">
    <location>
        <begin position="43"/>
        <end position="84"/>
    </location>
</feature>